<feature type="signal peptide" evidence="9">
    <location>
        <begin position="1"/>
        <end position="24"/>
    </location>
</feature>
<sequence length="384" mass="39644">MFKKILTVAATLPIVVSLASPAQAATKPVTKTDVAPKEIIVKFKKGVSSSQVASINSASNVKVVESTKDYKVVKVNGSVDQAIDQLESDKNVEYAEPNYTYKATFTPDDTEFKNQYAPQTIGAEKAWDVTKGSKDVKVAIVDTGVDASHPDLEGKVLKGKDFVDNDDDAMDENKHGTHCAGIAAAATNNGKGIAGMAPDVSVLPVRVLDAQGSGSLDNIAKGIKYAADQGAKVISLSLGGPGSSKTLDDAIEYASQKGAVIVAAAGNESTDKKSYPGANETAIAVAATDENDALADFSNYGDWVDVAAPGVDILSTVPGGKFEKLSGTSMATPLVAGLAGLLASQGKDASQIRKDIEGTADKVDGTGDKFKYGRVNAAKAVAAK</sequence>
<evidence type="ECO:0000256" key="6">
    <source>
        <dbReference type="ARBA" id="ARBA00022825"/>
    </source>
</evidence>
<keyword evidence="9" id="KW-0732">Signal</keyword>
<evidence type="ECO:0000256" key="1">
    <source>
        <dbReference type="ARBA" id="ARBA00004613"/>
    </source>
</evidence>
<evidence type="ECO:0000259" key="10">
    <source>
        <dbReference type="Pfam" id="PF00082"/>
    </source>
</evidence>
<dbReference type="Pfam" id="PF00082">
    <property type="entry name" value="Peptidase_S8"/>
    <property type="match status" value="1"/>
</dbReference>
<comment type="caution">
    <text evidence="12">The sequence shown here is derived from an EMBL/GenBank/DDBJ whole genome shotgun (WGS) entry which is preliminary data.</text>
</comment>
<feature type="chain" id="PRO_5003713080" evidence="9">
    <location>
        <begin position="25"/>
        <end position="384"/>
    </location>
</feature>
<dbReference type="InterPro" id="IPR023828">
    <property type="entry name" value="Peptidase_S8_Ser-AS"/>
</dbReference>
<keyword evidence="3" id="KW-0964">Secreted</keyword>
<gene>
    <name evidence="12" type="ORF">A374_13210</name>
</gene>
<dbReference type="InterPro" id="IPR036852">
    <property type="entry name" value="Peptidase_S8/S53_dom_sf"/>
</dbReference>
<dbReference type="EMBL" id="AKKV01000030">
    <property type="protein sequence ID" value="EIT84652.1"/>
    <property type="molecule type" value="Genomic_DNA"/>
</dbReference>
<dbReference type="PROSITE" id="PS00138">
    <property type="entry name" value="SUBTILASE_SER"/>
    <property type="match status" value="1"/>
</dbReference>
<dbReference type="GO" id="GO:0006508">
    <property type="term" value="P:proteolysis"/>
    <property type="evidence" value="ECO:0007669"/>
    <property type="project" value="UniProtKB-KW"/>
</dbReference>
<dbReference type="InterPro" id="IPR050131">
    <property type="entry name" value="Peptidase_S8_subtilisin-like"/>
</dbReference>
<evidence type="ECO:0000256" key="9">
    <source>
        <dbReference type="SAM" id="SignalP"/>
    </source>
</evidence>
<feature type="active site" description="Charge relay system" evidence="7">
    <location>
        <position position="142"/>
    </location>
</feature>
<dbReference type="InterPro" id="IPR022398">
    <property type="entry name" value="Peptidase_S8_His-AS"/>
</dbReference>
<evidence type="ECO:0000256" key="4">
    <source>
        <dbReference type="ARBA" id="ARBA00022670"/>
    </source>
</evidence>
<evidence type="ECO:0000313" key="12">
    <source>
        <dbReference type="EMBL" id="EIT84652.1"/>
    </source>
</evidence>
<dbReference type="OrthoDB" id="9798386at2"/>
<dbReference type="PROSITE" id="PS51892">
    <property type="entry name" value="SUBTILASE"/>
    <property type="match status" value="1"/>
</dbReference>
<dbReference type="InterPro" id="IPR000209">
    <property type="entry name" value="Peptidase_S8/S53_dom"/>
</dbReference>
<feature type="active site" description="Charge relay system" evidence="7">
    <location>
        <position position="175"/>
    </location>
</feature>
<dbReference type="Gene3D" id="3.30.70.80">
    <property type="entry name" value="Peptidase S8 propeptide/proteinase inhibitor I9"/>
    <property type="match status" value="1"/>
</dbReference>
<organism evidence="12 13">
    <name type="scientific">Fictibacillus macauensis ZFHKF-1</name>
    <dbReference type="NCBI Taxonomy" id="1196324"/>
    <lineage>
        <taxon>Bacteria</taxon>
        <taxon>Bacillati</taxon>
        <taxon>Bacillota</taxon>
        <taxon>Bacilli</taxon>
        <taxon>Bacillales</taxon>
        <taxon>Fictibacillaceae</taxon>
        <taxon>Fictibacillus</taxon>
    </lineage>
</organism>
<dbReference type="InterPro" id="IPR037045">
    <property type="entry name" value="S8pro/Inhibitor_I9_sf"/>
</dbReference>
<comment type="subcellular location">
    <subcellularLocation>
        <location evidence="1">Secreted</location>
    </subcellularLocation>
</comment>
<reference evidence="12 13" key="1">
    <citation type="journal article" date="2012" name="J. Bacteriol.">
        <title>Genome of Bacillus macauensis ZFHKF-1, a Long-Chain-Forming Bacterium.</title>
        <authorList>
            <person name="Cai L."/>
            <person name="Zhang T."/>
        </authorList>
    </citation>
    <scope>NUCLEOTIDE SEQUENCE [LARGE SCALE GENOMIC DNA]</scope>
    <source>
        <strain evidence="12 13">ZFHKF-1</strain>
    </source>
</reference>
<dbReference type="Pfam" id="PF22148">
    <property type="entry name" value="Fervidolysin_NPro-like"/>
    <property type="match status" value="1"/>
</dbReference>
<dbReference type="eggNOG" id="COG1404">
    <property type="taxonomic scope" value="Bacteria"/>
</dbReference>
<name>I8AG66_9BACL</name>
<evidence type="ECO:0000259" key="11">
    <source>
        <dbReference type="Pfam" id="PF22148"/>
    </source>
</evidence>
<protein>
    <submittedName>
        <fullName evidence="12">Alkaline serine protease, subtilase family protein</fullName>
    </submittedName>
</protein>
<evidence type="ECO:0000256" key="2">
    <source>
        <dbReference type="ARBA" id="ARBA00011073"/>
    </source>
</evidence>
<evidence type="ECO:0000313" key="13">
    <source>
        <dbReference type="Proteomes" id="UP000004080"/>
    </source>
</evidence>
<comment type="similarity">
    <text evidence="2 7 8">Belongs to the peptidase S8 family.</text>
</comment>
<dbReference type="PANTHER" id="PTHR43806:SF11">
    <property type="entry name" value="CEREVISIN-RELATED"/>
    <property type="match status" value="1"/>
</dbReference>
<dbReference type="SUPFAM" id="SSF52743">
    <property type="entry name" value="Subtilisin-like"/>
    <property type="match status" value="1"/>
</dbReference>
<feature type="domain" description="Fervidolysin-like N-terminal prodomain" evidence="11">
    <location>
        <begin position="22"/>
        <end position="98"/>
    </location>
</feature>
<dbReference type="Gene3D" id="3.40.50.200">
    <property type="entry name" value="Peptidase S8/S53 domain"/>
    <property type="match status" value="1"/>
</dbReference>
<dbReference type="PRINTS" id="PR00723">
    <property type="entry name" value="SUBTILISIN"/>
</dbReference>
<dbReference type="InterPro" id="IPR034084">
    <property type="entry name" value="Thermitase-like_dom"/>
</dbReference>
<dbReference type="RefSeq" id="WP_007202720.1">
    <property type="nucleotide sequence ID" value="NZ_AKKV01000030.1"/>
</dbReference>
<dbReference type="PANTHER" id="PTHR43806">
    <property type="entry name" value="PEPTIDASE S8"/>
    <property type="match status" value="1"/>
</dbReference>
<keyword evidence="5 7" id="KW-0378">Hydrolase</keyword>
<evidence type="ECO:0000256" key="5">
    <source>
        <dbReference type="ARBA" id="ARBA00022801"/>
    </source>
</evidence>
<dbReference type="InterPro" id="IPR023827">
    <property type="entry name" value="Peptidase_S8_Asp-AS"/>
</dbReference>
<dbReference type="GO" id="GO:0005576">
    <property type="term" value="C:extracellular region"/>
    <property type="evidence" value="ECO:0007669"/>
    <property type="project" value="UniProtKB-SubCell"/>
</dbReference>
<feature type="active site" description="Charge relay system" evidence="7">
    <location>
        <position position="329"/>
    </location>
</feature>
<accession>I8AG66</accession>
<keyword evidence="13" id="KW-1185">Reference proteome</keyword>
<evidence type="ECO:0000256" key="3">
    <source>
        <dbReference type="ARBA" id="ARBA00022525"/>
    </source>
</evidence>
<keyword evidence="4 7" id="KW-0645">Protease</keyword>
<dbReference type="AlphaFoldDB" id="I8AG66"/>
<dbReference type="GO" id="GO:0004252">
    <property type="term" value="F:serine-type endopeptidase activity"/>
    <property type="evidence" value="ECO:0007669"/>
    <property type="project" value="UniProtKB-UniRule"/>
</dbReference>
<dbReference type="InterPro" id="IPR054399">
    <property type="entry name" value="Fervidolysin-like_N_prodom"/>
</dbReference>
<dbReference type="STRING" id="1196324.A374_13210"/>
<dbReference type="PROSITE" id="PS00137">
    <property type="entry name" value="SUBTILASE_HIS"/>
    <property type="match status" value="1"/>
</dbReference>
<dbReference type="InterPro" id="IPR015500">
    <property type="entry name" value="Peptidase_S8_subtilisin-rel"/>
</dbReference>
<feature type="domain" description="Peptidase S8/S53" evidence="10">
    <location>
        <begin position="134"/>
        <end position="373"/>
    </location>
</feature>
<evidence type="ECO:0000256" key="8">
    <source>
        <dbReference type="RuleBase" id="RU003355"/>
    </source>
</evidence>
<dbReference type="Proteomes" id="UP000004080">
    <property type="component" value="Unassembled WGS sequence"/>
</dbReference>
<evidence type="ECO:0000256" key="7">
    <source>
        <dbReference type="PROSITE-ProRule" id="PRU01240"/>
    </source>
</evidence>
<dbReference type="PATRIC" id="fig|1196324.3.peg.2698"/>
<dbReference type="PROSITE" id="PS00136">
    <property type="entry name" value="SUBTILASE_ASP"/>
    <property type="match status" value="1"/>
</dbReference>
<proteinExistence type="inferred from homology"/>
<dbReference type="CDD" id="cd07484">
    <property type="entry name" value="Peptidases_S8_Thermitase_like"/>
    <property type="match status" value="1"/>
</dbReference>
<keyword evidence="6 7" id="KW-0720">Serine protease</keyword>